<dbReference type="InterPro" id="IPR013149">
    <property type="entry name" value="ADH-like_C"/>
</dbReference>
<evidence type="ECO:0000313" key="8">
    <source>
        <dbReference type="EMBL" id="RAQ95268.1"/>
    </source>
</evidence>
<dbReference type="InterPro" id="IPR013154">
    <property type="entry name" value="ADH-like_N"/>
</dbReference>
<dbReference type="SUPFAM" id="SSF51735">
    <property type="entry name" value="NAD(P)-binding Rossmann-fold domains"/>
    <property type="match status" value="1"/>
</dbReference>
<protein>
    <submittedName>
        <fullName evidence="8">Alcohol dehydrogenase</fullName>
    </submittedName>
</protein>
<dbReference type="Gene3D" id="3.40.50.720">
    <property type="entry name" value="NAD(P)-binding Rossmann-like Domain"/>
    <property type="match status" value="1"/>
</dbReference>
<dbReference type="InterPro" id="IPR020843">
    <property type="entry name" value="ER"/>
</dbReference>
<evidence type="ECO:0000259" key="7">
    <source>
        <dbReference type="SMART" id="SM00829"/>
    </source>
</evidence>
<dbReference type="InterPro" id="IPR036291">
    <property type="entry name" value="NAD(P)-bd_dom_sf"/>
</dbReference>
<dbReference type="SUPFAM" id="SSF50129">
    <property type="entry name" value="GroES-like"/>
    <property type="match status" value="2"/>
</dbReference>
<dbReference type="RefSeq" id="WP_112427851.1">
    <property type="nucleotide sequence ID" value="NZ_MCIF01000002.1"/>
</dbReference>
<dbReference type="Proteomes" id="UP000248706">
    <property type="component" value="Unassembled WGS sequence"/>
</dbReference>
<dbReference type="GO" id="GO:0046294">
    <property type="term" value="P:formaldehyde catabolic process"/>
    <property type="evidence" value="ECO:0007669"/>
    <property type="project" value="TreeGrafter"/>
</dbReference>
<reference evidence="8 9" key="1">
    <citation type="submission" date="2016-08" db="EMBL/GenBank/DDBJ databases">
        <title>Analysis of Carbohydrate Active Enzymes in Thermogemmatispora T81 Reveals Carbohydrate Degradation Ability.</title>
        <authorList>
            <person name="Tomazini A."/>
            <person name="Lal S."/>
            <person name="Stott M."/>
            <person name="Henrissat B."/>
            <person name="Polikarpov I."/>
            <person name="Sparling R."/>
            <person name="Levin D.B."/>
        </authorList>
    </citation>
    <scope>NUCLEOTIDE SEQUENCE [LARGE SCALE GENOMIC DNA]</scope>
    <source>
        <strain evidence="8 9">T81</strain>
    </source>
</reference>
<accession>A0A328VC39</accession>
<sequence>MKTRTAVIYEPGTPIRVEEIELDTPKEQEVLVRMVAAGVCHSDYHVVKGDLPAYLPMALGHEGAGIVEQVGPGVSDLKPGDHVLMSFIPACGSCPSCVSGHSNLCDKGAGTLSGPLLDGTFRMHGEKGDIGQFCYIGSFSEYTVVPAMSVVKIADYYPLNRAVLVSCGVPTGVGSVIHRARVTPGSTVMVIGCGGIGMNIVQGAAIAGARMIIAVDIHDFKLEKAKEFGATHTINSSQEDPVNKALELTWGVGVDYAFEAIATPETIAQAFNATAKNGTVVVAGLSPFLAQAIPISPLNLVLYQKTLMGTLFGDSQPRNDIPMLLRMYESGKIKLDELVTRTYKLDQINEAYDDLLAGRNIRGVIEFS</sequence>
<dbReference type="NCBIfam" id="TIGR03989">
    <property type="entry name" value="Rxyl_3153"/>
    <property type="match status" value="1"/>
</dbReference>
<evidence type="ECO:0000256" key="6">
    <source>
        <dbReference type="RuleBase" id="RU361277"/>
    </source>
</evidence>
<dbReference type="PANTHER" id="PTHR43880:SF12">
    <property type="entry name" value="ALCOHOL DEHYDROGENASE CLASS-3"/>
    <property type="match status" value="1"/>
</dbReference>
<keyword evidence="5" id="KW-0520">NAD</keyword>
<dbReference type="CDD" id="cd08279">
    <property type="entry name" value="Zn_ADH_class_III"/>
    <property type="match status" value="1"/>
</dbReference>
<dbReference type="OrthoDB" id="9806940at2"/>
<comment type="caution">
    <text evidence="8">The sequence shown here is derived from an EMBL/GenBank/DDBJ whole genome shotgun (WGS) entry which is preliminary data.</text>
</comment>
<dbReference type="Pfam" id="PF00107">
    <property type="entry name" value="ADH_zinc_N"/>
    <property type="match status" value="1"/>
</dbReference>
<keyword evidence="4" id="KW-0560">Oxidoreductase</keyword>
<dbReference type="GO" id="GO:0008270">
    <property type="term" value="F:zinc ion binding"/>
    <property type="evidence" value="ECO:0007669"/>
    <property type="project" value="InterPro"/>
</dbReference>
<keyword evidence="9" id="KW-1185">Reference proteome</keyword>
<dbReference type="AlphaFoldDB" id="A0A328VC39"/>
<dbReference type="PANTHER" id="PTHR43880">
    <property type="entry name" value="ALCOHOL DEHYDROGENASE"/>
    <property type="match status" value="1"/>
</dbReference>
<keyword evidence="2 6" id="KW-0479">Metal-binding</keyword>
<dbReference type="EMBL" id="MCIF01000002">
    <property type="protein sequence ID" value="RAQ95268.1"/>
    <property type="molecule type" value="Genomic_DNA"/>
</dbReference>
<proteinExistence type="inferred from homology"/>
<comment type="cofactor">
    <cofactor evidence="1 6">
        <name>Zn(2+)</name>
        <dbReference type="ChEBI" id="CHEBI:29105"/>
    </cofactor>
</comment>
<evidence type="ECO:0000256" key="4">
    <source>
        <dbReference type="ARBA" id="ARBA00023002"/>
    </source>
</evidence>
<dbReference type="SMART" id="SM00829">
    <property type="entry name" value="PKS_ER"/>
    <property type="match status" value="1"/>
</dbReference>
<dbReference type="GO" id="GO:0005829">
    <property type="term" value="C:cytosol"/>
    <property type="evidence" value="ECO:0007669"/>
    <property type="project" value="TreeGrafter"/>
</dbReference>
<evidence type="ECO:0000256" key="2">
    <source>
        <dbReference type="ARBA" id="ARBA00022723"/>
    </source>
</evidence>
<dbReference type="GO" id="GO:0051903">
    <property type="term" value="F:S-(hydroxymethyl)glutathione dehydrogenase [NAD(P)+] activity"/>
    <property type="evidence" value="ECO:0007669"/>
    <property type="project" value="TreeGrafter"/>
</dbReference>
<feature type="domain" description="Enoyl reductase (ER)" evidence="7">
    <location>
        <begin position="12"/>
        <end position="365"/>
    </location>
</feature>
<organism evidence="8 9">
    <name type="scientific">Thermogemmatispora tikiterensis</name>
    <dbReference type="NCBI Taxonomy" id="1825093"/>
    <lineage>
        <taxon>Bacteria</taxon>
        <taxon>Bacillati</taxon>
        <taxon>Chloroflexota</taxon>
        <taxon>Ktedonobacteria</taxon>
        <taxon>Thermogemmatisporales</taxon>
        <taxon>Thermogemmatisporaceae</taxon>
        <taxon>Thermogemmatispora</taxon>
    </lineage>
</organism>
<dbReference type="Pfam" id="PF08240">
    <property type="entry name" value="ADH_N"/>
    <property type="match status" value="1"/>
</dbReference>
<dbReference type="Gene3D" id="3.90.180.10">
    <property type="entry name" value="Medium-chain alcohol dehydrogenases, catalytic domain"/>
    <property type="match status" value="1"/>
</dbReference>
<dbReference type="InterPro" id="IPR002328">
    <property type="entry name" value="ADH_Zn_CS"/>
</dbReference>
<evidence type="ECO:0000256" key="3">
    <source>
        <dbReference type="ARBA" id="ARBA00022833"/>
    </source>
</evidence>
<dbReference type="FunFam" id="3.40.50.720:FF:000003">
    <property type="entry name" value="S-(hydroxymethyl)glutathione dehydrogenase"/>
    <property type="match status" value="1"/>
</dbReference>
<gene>
    <name evidence="8" type="ORF">A4R35_06955</name>
</gene>
<dbReference type="InterPro" id="IPR023921">
    <property type="entry name" value="ADH_Zn_actinomycetes"/>
</dbReference>
<evidence type="ECO:0000256" key="5">
    <source>
        <dbReference type="ARBA" id="ARBA00023027"/>
    </source>
</evidence>
<evidence type="ECO:0000313" key="9">
    <source>
        <dbReference type="Proteomes" id="UP000248706"/>
    </source>
</evidence>
<comment type="similarity">
    <text evidence="6">Belongs to the zinc-containing alcohol dehydrogenase family.</text>
</comment>
<evidence type="ECO:0000256" key="1">
    <source>
        <dbReference type="ARBA" id="ARBA00001947"/>
    </source>
</evidence>
<dbReference type="PROSITE" id="PS00059">
    <property type="entry name" value="ADH_ZINC"/>
    <property type="match status" value="1"/>
</dbReference>
<dbReference type="InterPro" id="IPR011032">
    <property type="entry name" value="GroES-like_sf"/>
</dbReference>
<name>A0A328VC39_9CHLR</name>
<keyword evidence="3 6" id="KW-0862">Zinc</keyword>